<sequence length="291" mass="29926">MTTSPELPTPGLADAPAAPRGRRRAGLVLMWTAAAVGVAAVLLTATSERVVLVLADLTVTAPVLITTTGGAFVVAAAGHLLSRRPGPLRTGERYLLVALVGPVVLMVILLVIPLLGFFFLLLLEVAAQAFVAPGPVLVTLAVIIGCATVIARAGRPAQAPAGTDPHEAAEVSTPRPMIRGIAAAVLLMTIAGAVVTGAGWAVIRLGDDLATARDPGGCAAVVRQTQAMFTGTAVLYVARPGSLLAHRHEEYPLEESFPFRTGSYTLTAGPDTVHVAFDDGRGNVDSRIPCA</sequence>
<reference evidence="2 3" key="1">
    <citation type="submission" date="2013-08" db="EMBL/GenBank/DDBJ databases">
        <title>Genome sequencing of Cellulomonas bogoriensis 69B4.</title>
        <authorList>
            <person name="Chen F."/>
            <person name="Li Y."/>
            <person name="Wang G."/>
        </authorList>
    </citation>
    <scope>NUCLEOTIDE SEQUENCE [LARGE SCALE GENOMIC DNA]</scope>
    <source>
        <strain evidence="2 3">69B4</strain>
    </source>
</reference>
<feature type="transmembrane region" description="Helical" evidence="1">
    <location>
        <begin position="181"/>
        <end position="203"/>
    </location>
</feature>
<evidence type="ECO:0000313" key="3">
    <source>
        <dbReference type="Proteomes" id="UP000054314"/>
    </source>
</evidence>
<dbReference type="AlphaFoldDB" id="A0A0A0BWB4"/>
<keyword evidence="3" id="KW-1185">Reference proteome</keyword>
<keyword evidence="1" id="KW-1133">Transmembrane helix</keyword>
<organism evidence="2 3">
    <name type="scientific">Cellulomonas bogoriensis 69B4 = DSM 16987</name>
    <dbReference type="NCBI Taxonomy" id="1386082"/>
    <lineage>
        <taxon>Bacteria</taxon>
        <taxon>Bacillati</taxon>
        <taxon>Actinomycetota</taxon>
        <taxon>Actinomycetes</taxon>
        <taxon>Micrococcales</taxon>
        <taxon>Cellulomonadaceae</taxon>
        <taxon>Cellulomonas</taxon>
    </lineage>
</organism>
<comment type="caution">
    <text evidence="2">The sequence shown here is derived from an EMBL/GenBank/DDBJ whole genome shotgun (WGS) entry which is preliminary data.</text>
</comment>
<dbReference type="RefSeq" id="WP_035061219.1">
    <property type="nucleotide sequence ID" value="NZ_AXCZ01000114.1"/>
</dbReference>
<gene>
    <name evidence="2" type="ORF">N869_03060</name>
</gene>
<dbReference type="OrthoDB" id="9997682at2"/>
<keyword evidence="1" id="KW-0472">Membrane</keyword>
<feature type="transmembrane region" description="Helical" evidence="1">
    <location>
        <begin position="59"/>
        <end position="82"/>
    </location>
</feature>
<dbReference type="EMBL" id="AXCZ01000114">
    <property type="protein sequence ID" value="KGM11469.1"/>
    <property type="molecule type" value="Genomic_DNA"/>
</dbReference>
<accession>A0A0A0BWB4</accession>
<evidence type="ECO:0000313" key="2">
    <source>
        <dbReference type="EMBL" id="KGM11469.1"/>
    </source>
</evidence>
<keyword evidence="1" id="KW-0812">Transmembrane</keyword>
<evidence type="ECO:0000256" key="1">
    <source>
        <dbReference type="SAM" id="Phobius"/>
    </source>
</evidence>
<feature type="transmembrane region" description="Helical" evidence="1">
    <location>
        <begin position="94"/>
        <end position="123"/>
    </location>
</feature>
<protein>
    <submittedName>
        <fullName evidence="2">Uncharacterized protein</fullName>
    </submittedName>
</protein>
<proteinExistence type="predicted"/>
<name>A0A0A0BWB4_9CELL</name>
<dbReference type="Proteomes" id="UP000054314">
    <property type="component" value="Unassembled WGS sequence"/>
</dbReference>
<feature type="transmembrane region" description="Helical" evidence="1">
    <location>
        <begin position="27"/>
        <end position="47"/>
    </location>
</feature>
<feature type="transmembrane region" description="Helical" evidence="1">
    <location>
        <begin position="129"/>
        <end position="151"/>
    </location>
</feature>